<dbReference type="InterPro" id="IPR002889">
    <property type="entry name" value="WSC_carb-bd"/>
</dbReference>
<name>A0A2K0U1Q9_TRIHA</name>
<keyword evidence="1" id="KW-0732">Signal</keyword>
<dbReference type="OrthoDB" id="4940612at2759"/>
<feature type="signal peptide" evidence="1">
    <location>
        <begin position="1"/>
        <end position="19"/>
    </location>
</feature>
<reference evidence="3 4" key="1">
    <citation type="submission" date="2017-02" db="EMBL/GenBank/DDBJ databases">
        <title>Genomes of Trichoderma spp. with biocontrol activity.</title>
        <authorList>
            <person name="Gardiner D."/>
            <person name="Kazan K."/>
            <person name="Vos C."/>
            <person name="Harvey P."/>
        </authorList>
    </citation>
    <scope>NUCLEOTIDE SEQUENCE [LARGE SCALE GENOMIC DNA]</scope>
    <source>
        <strain evidence="3 4">Tr1</strain>
    </source>
</reference>
<feature type="chain" id="PRO_5014413394" description="WSC domain-containing protein" evidence="1">
    <location>
        <begin position="20"/>
        <end position="311"/>
    </location>
</feature>
<proteinExistence type="predicted"/>
<dbReference type="AlphaFoldDB" id="A0A2K0U1Q9"/>
<gene>
    <name evidence="3" type="ORF">THARTR1_07710</name>
</gene>
<evidence type="ECO:0000313" key="4">
    <source>
        <dbReference type="Proteomes" id="UP000236290"/>
    </source>
</evidence>
<organism evidence="3 4">
    <name type="scientific">Trichoderma harzianum</name>
    <name type="common">Hypocrea lixii</name>
    <dbReference type="NCBI Taxonomy" id="5544"/>
    <lineage>
        <taxon>Eukaryota</taxon>
        <taxon>Fungi</taxon>
        <taxon>Dikarya</taxon>
        <taxon>Ascomycota</taxon>
        <taxon>Pezizomycotina</taxon>
        <taxon>Sordariomycetes</taxon>
        <taxon>Hypocreomycetidae</taxon>
        <taxon>Hypocreales</taxon>
        <taxon>Hypocreaceae</taxon>
        <taxon>Trichoderma</taxon>
    </lineage>
</organism>
<dbReference type="PROSITE" id="PS51212">
    <property type="entry name" value="WSC"/>
    <property type="match status" value="1"/>
</dbReference>
<feature type="domain" description="WSC" evidence="2">
    <location>
        <begin position="25"/>
        <end position="125"/>
    </location>
</feature>
<protein>
    <recommendedName>
        <fullName evidence="2">WSC domain-containing protein</fullName>
    </recommendedName>
</protein>
<accession>A0A2K0U1Q9</accession>
<comment type="caution">
    <text evidence="3">The sequence shown here is derived from an EMBL/GenBank/DDBJ whole genome shotgun (WGS) entry which is preliminary data.</text>
</comment>
<evidence type="ECO:0000259" key="2">
    <source>
        <dbReference type="PROSITE" id="PS51212"/>
    </source>
</evidence>
<dbReference type="EMBL" id="MTYI01000119">
    <property type="protein sequence ID" value="PNP51713.1"/>
    <property type="molecule type" value="Genomic_DNA"/>
</dbReference>
<evidence type="ECO:0000313" key="3">
    <source>
        <dbReference type="EMBL" id="PNP51713.1"/>
    </source>
</evidence>
<sequence length="311" mass="32231">MSRLALLVSLMAATAAAQAEYASHGFKYIGCVEADPPVFSFNVDLPAPFSAQQCQEACHAKGKYAAIDGSCHCEDPSSKGEPQYKVLEDSVCVLPCIGGNKTAGWCGGPQCPVTGKKRYSLYKKDGDDCEDDKGKGIGIGFHTKSIPVRTSTTVKTITSCPPEVTNCPLSCPPGGCHIDPPSPITKQHPGPSSEPAIPPCPEKCGPPCPPQGCGICPPGGCLPPCPPGCPFSRPPPPECPGEHCKTNVPASPTCPPGGCVKLVTDPIPPRPHPTPDPAPTKVTVTISEGTRYQSGVLMAAVGALMVAVNWL</sequence>
<evidence type="ECO:0000256" key="1">
    <source>
        <dbReference type="SAM" id="SignalP"/>
    </source>
</evidence>
<dbReference type="Proteomes" id="UP000236290">
    <property type="component" value="Unassembled WGS sequence"/>
</dbReference>